<dbReference type="PANTHER" id="PTHR33531">
    <property type="entry name" value="RUBRERYTHRIN SUBFAMILY"/>
    <property type="match status" value="1"/>
</dbReference>
<evidence type="ECO:0000259" key="1">
    <source>
        <dbReference type="Pfam" id="PF02915"/>
    </source>
</evidence>
<dbReference type="PANTHER" id="PTHR33531:SF7">
    <property type="entry name" value="HYPOTHETICAL MEMBRANE PROTEIN, CONSERVED"/>
    <property type="match status" value="1"/>
</dbReference>
<accession>A0ABM9D869</accession>
<dbReference type="InterPro" id="IPR009078">
    <property type="entry name" value="Ferritin-like_SF"/>
</dbReference>
<reference evidence="2 3" key="1">
    <citation type="submission" date="2022-03" db="EMBL/GenBank/DDBJ databases">
        <authorList>
            <person name="Koch H."/>
        </authorList>
    </citation>
    <scope>NUCLEOTIDE SEQUENCE [LARGE SCALE GENOMIC DNA]</scope>
    <source>
        <strain evidence="2 3">G1</strain>
    </source>
</reference>
<dbReference type="InterPro" id="IPR003251">
    <property type="entry name" value="Rr_diiron-bd_dom"/>
</dbReference>
<name>A0ABM9D869_9BACT</name>
<evidence type="ECO:0000313" key="3">
    <source>
        <dbReference type="Proteomes" id="UP001295463"/>
    </source>
</evidence>
<protein>
    <submittedName>
        <fullName evidence="2">Ferritin</fullName>
    </submittedName>
</protein>
<dbReference type="CDD" id="cd01045">
    <property type="entry name" value="Ferritin_like_AB"/>
    <property type="match status" value="1"/>
</dbReference>
<dbReference type="Pfam" id="PF02915">
    <property type="entry name" value="Rubrerythrin"/>
    <property type="match status" value="1"/>
</dbReference>
<dbReference type="InterPro" id="IPR012347">
    <property type="entry name" value="Ferritin-like"/>
</dbReference>
<dbReference type="Gene3D" id="1.20.1260.10">
    <property type="match status" value="1"/>
</dbReference>
<dbReference type="Proteomes" id="UP001295463">
    <property type="component" value="Chromosome"/>
</dbReference>
<dbReference type="RefSeq" id="WP_305732234.1">
    <property type="nucleotide sequence ID" value="NZ_OW150024.1"/>
</dbReference>
<proteinExistence type="predicted"/>
<sequence length="162" mass="18291">MDAFEFALSMELDGKAYYENLAGETSQPGLKKVFLGLAADEQKHYDTILAIRGLGSVGMADSAVLEDARGIFRELVEEKRNSPAPSTELLAYRHAMTIEARSVKFYEEAARLETEPAVSGLFQRIAEEEKKHFTVMDNIYSYMLAPHTFLAWGEFSNLTEYY</sequence>
<feature type="domain" description="Rubrerythrin diiron-binding" evidence="1">
    <location>
        <begin position="4"/>
        <end position="134"/>
    </location>
</feature>
<gene>
    <name evidence="2" type="ORF">GEAMG1_1579</name>
</gene>
<organism evidence="2 3">
    <name type="scientific">Trichlorobacter ammonificans</name>
    <dbReference type="NCBI Taxonomy" id="2916410"/>
    <lineage>
        <taxon>Bacteria</taxon>
        <taxon>Pseudomonadati</taxon>
        <taxon>Thermodesulfobacteriota</taxon>
        <taxon>Desulfuromonadia</taxon>
        <taxon>Geobacterales</taxon>
        <taxon>Geobacteraceae</taxon>
        <taxon>Trichlorobacter</taxon>
    </lineage>
</organism>
<dbReference type="SUPFAM" id="SSF47240">
    <property type="entry name" value="Ferritin-like"/>
    <property type="match status" value="1"/>
</dbReference>
<evidence type="ECO:0000313" key="2">
    <source>
        <dbReference type="EMBL" id="CAH2031409.1"/>
    </source>
</evidence>
<dbReference type="EMBL" id="OW150024">
    <property type="protein sequence ID" value="CAH2031409.1"/>
    <property type="molecule type" value="Genomic_DNA"/>
</dbReference>
<keyword evidence="3" id="KW-1185">Reference proteome</keyword>